<proteinExistence type="inferred from homology"/>
<dbReference type="EMBL" id="FWPT01000003">
    <property type="protein sequence ID" value="SMA43793.1"/>
    <property type="molecule type" value="Genomic_DNA"/>
</dbReference>
<comment type="similarity">
    <text evidence="1">Belongs to the NAD(P)-dependent epimerase/dehydratase family. SDR39U1 subfamily.</text>
</comment>
<evidence type="ECO:0000256" key="1">
    <source>
        <dbReference type="ARBA" id="ARBA00009353"/>
    </source>
</evidence>
<dbReference type="OrthoDB" id="9801773at2"/>
<accession>A0A1X7AID9</accession>
<dbReference type="Proteomes" id="UP000196573">
    <property type="component" value="Unassembled WGS sequence"/>
</dbReference>
<dbReference type="AlphaFoldDB" id="A0A1X7AID9"/>
<evidence type="ECO:0000259" key="2">
    <source>
        <dbReference type="Pfam" id="PF01370"/>
    </source>
</evidence>
<feature type="domain" description="NAD-dependent epimerase/dehydratase" evidence="2">
    <location>
        <begin position="16"/>
        <end position="234"/>
    </location>
</feature>
<dbReference type="InterPro" id="IPR010099">
    <property type="entry name" value="SDR39U1"/>
</dbReference>
<dbReference type="PANTHER" id="PTHR11092">
    <property type="entry name" value="SUGAR NUCLEOTIDE EPIMERASE RELATED"/>
    <property type="match status" value="1"/>
</dbReference>
<keyword evidence="5" id="KW-1185">Reference proteome</keyword>
<dbReference type="PANTHER" id="PTHR11092:SF0">
    <property type="entry name" value="EPIMERASE FAMILY PROTEIN SDR39U1"/>
    <property type="match status" value="1"/>
</dbReference>
<reference evidence="4 5" key="1">
    <citation type="submission" date="2017-03" db="EMBL/GenBank/DDBJ databases">
        <authorList>
            <person name="Afonso C.L."/>
            <person name="Miller P.J."/>
            <person name="Scott M.A."/>
            <person name="Spackman E."/>
            <person name="Goraichik I."/>
            <person name="Dimitrov K.M."/>
            <person name="Suarez D.L."/>
            <person name="Swayne D.E."/>
        </authorList>
    </citation>
    <scope>NUCLEOTIDE SEQUENCE [LARGE SCALE GENOMIC DNA]</scope>
    <source>
        <strain evidence="4">SB41UT1</strain>
    </source>
</reference>
<dbReference type="NCBIfam" id="TIGR01777">
    <property type="entry name" value="yfcH"/>
    <property type="match status" value="1"/>
</dbReference>
<sequence length="309" mass="33606">MSAETGWWRTGNNKLLLTGGTGFIGRFLVPELLADGWDVVVLSRQNEQAVARVLGHSVKTIRDFNDWPYDEDPAACINLAGEGIMDKRWSLVRKKALRDSRIGLTERLGEWLNQRGARLSVLLSGSAVGYYGTAHGDQPLKEDALAGDDFSARLCADWEAAAAKVPADRLCLIRTGIVLHPNHGALVKLLPPFRMGLGGPVGHGRQVMPWIHIHDMVAAIVHLLNHQSASGAFNMVAPGAVDNREFTKSLGRAVHRPAIFPAPAFVMRLAFGEGAMLLLEGQRPIPAGLESQGFTFRFPSLPEALSDLL</sequence>
<feature type="domain" description="DUF1731" evidence="3">
    <location>
        <begin position="262"/>
        <end position="308"/>
    </location>
</feature>
<evidence type="ECO:0000259" key="3">
    <source>
        <dbReference type="Pfam" id="PF08338"/>
    </source>
</evidence>
<evidence type="ECO:0000313" key="5">
    <source>
        <dbReference type="Proteomes" id="UP000196573"/>
    </source>
</evidence>
<dbReference type="InterPro" id="IPR036291">
    <property type="entry name" value="NAD(P)-bd_dom_sf"/>
</dbReference>
<gene>
    <name evidence="4" type="ORF">EHSB41UT_01666</name>
</gene>
<protein>
    <submittedName>
        <fullName evidence="4">Epimerase family protein</fullName>
    </submittedName>
</protein>
<evidence type="ECO:0000313" key="4">
    <source>
        <dbReference type="EMBL" id="SMA43793.1"/>
    </source>
</evidence>
<dbReference type="SUPFAM" id="SSF51735">
    <property type="entry name" value="NAD(P)-binding Rossmann-fold domains"/>
    <property type="match status" value="1"/>
</dbReference>
<organism evidence="4 5">
    <name type="scientific">Parendozoicomonas haliclonae</name>
    <dbReference type="NCBI Taxonomy" id="1960125"/>
    <lineage>
        <taxon>Bacteria</taxon>
        <taxon>Pseudomonadati</taxon>
        <taxon>Pseudomonadota</taxon>
        <taxon>Gammaproteobacteria</taxon>
        <taxon>Oceanospirillales</taxon>
        <taxon>Endozoicomonadaceae</taxon>
        <taxon>Parendozoicomonas</taxon>
    </lineage>
</organism>
<dbReference type="Gene3D" id="3.40.50.720">
    <property type="entry name" value="NAD(P)-binding Rossmann-like Domain"/>
    <property type="match status" value="1"/>
</dbReference>
<dbReference type="RefSeq" id="WP_087108739.1">
    <property type="nucleotide sequence ID" value="NZ_CBCSCN010000008.1"/>
</dbReference>
<name>A0A1X7AID9_9GAMM</name>
<dbReference type="InterPro" id="IPR001509">
    <property type="entry name" value="Epimerase_deHydtase"/>
</dbReference>
<dbReference type="Pfam" id="PF01370">
    <property type="entry name" value="Epimerase"/>
    <property type="match status" value="1"/>
</dbReference>
<dbReference type="Pfam" id="PF08338">
    <property type="entry name" value="DUF1731"/>
    <property type="match status" value="1"/>
</dbReference>
<dbReference type="InterPro" id="IPR013549">
    <property type="entry name" value="DUF1731"/>
</dbReference>